<dbReference type="PANTHER" id="PTHR43591:SF106">
    <property type="entry name" value="S-ADENOSYL-L-METHIONINE-DEPENDENT METHYLTRANSFERASE"/>
    <property type="match status" value="1"/>
</dbReference>
<reference evidence="3 4" key="1">
    <citation type="journal article" date="2021" name="Nat. Commun.">
        <title>Genetic determinants of endophytism in the Arabidopsis root mycobiome.</title>
        <authorList>
            <person name="Mesny F."/>
            <person name="Miyauchi S."/>
            <person name="Thiergart T."/>
            <person name="Pickel B."/>
            <person name="Atanasova L."/>
            <person name="Karlsson M."/>
            <person name="Huettel B."/>
            <person name="Barry K.W."/>
            <person name="Haridas S."/>
            <person name="Chen C."/>
            <person name="Bauer D."/>
            <person name="Andreopoulos W."/>
            <person name="Pangilinan J."/>
            <person name="LaButti K."/>
            <person name="Riley R."/>
            <person name="Lipzen A."/>
            <person name="Clum A."/>
            <person name="Drula E."/>
            <person name="Henrissat B."/>
            <person name="Kohler A."/>
            <person name="Grigoriev I.V."/>
            <person name="Martin F.M."/>
            <person name="Hacquard S."/>
        </authorList>
    </citation>
    <scope>NUCLEOTIDE SEQUENCE [LARGE SCALE GENOMIC DNA]</scope>
    <source>
        <strain evidence="3 4">MPI-CAGE-CH-0241</strain>
    </source>
</reference>
<keyword evidence="3" id="KW-0489">Methyltransferase</keyword>
<proteinExistence type="inferred from homology"/>
<evidence type="ECO:0000313" key="3">
    <source>
        <dbReference type="EMBL" id="KAH6895321.1"/>
    </source>
</evidence>
<evidence type="ECO:0000256" key="2">
    <source>
        <dbReference type="SAM" id="MobiDB-lite"/>
    </source>
</evidence>
<dbReference type="InterPro" id="IPR029063">
    <property type="entry name" value="SAM-dependent_MTases_sf"/>
</dbReference>
<organism evidence="3 4">
    <name type="scientific">Thelonectria olida</name>
    <dbReference type="NCBI Taxonomy" id="1576542"/>
    <lineage>
        <taxon>Eukaryota</taxon>
        <taxon>Fungi</taxon>
        <taxon>Dikarya</taxon>
        <taxon>Ascomycota</taxon>
        <taxon>Pezizomycotina</taxon>
        <taxon>Sordariomycetes</taxon>
        <taxon>Hypocreomycetidae</taxon>
        <taxon>Hypocreales</taxon>
        <taxon>Nectriaceae</taxon>
        <taxon>Thelonectria</taxon>
    </lineage>
</organism>
<sequence length="321" mass="37508">MDSDPEDDPTSDYGDSMETSEFTSVNTKELYSYEAGRRYQGFLQGRYGLPNDDTEQFREGLKHKLYIDYLLDGNLFIAPIGDHPQKIVDLGTGVGFWAQDMAENFPSARVIGSDISPIQPHWTPPNVEFRVEDLEDEFRPWTNIYNDADFIHIRALLQTIRHPRQLIERSFDALRPGAWIEIHEVIPFVNWEEGTEHIDHPMDAVYRLLEGPFTERYGWNVRFPEKIVDTLKEMGFVDVQEKHTIVPIGRWHSEPRMREMGMFCQNICEDWITALLDRHNSLGLSEEEANEMGQRVFDAFNDPRIHARLDWIDCWAQKPFS</sequence>
<dbReference type="GO" id="GO:0008168">
    <property type="term" value="F:methyltransferase activity"/>
    <property type="evidence" value="ECO:0007669"/>
    <property type="project" value="UniProtKB-KW"/>
</dbReference>
<feature type="compositionally biased region" description="Acidic residues" evidence="2">
    <location>
        <begin position="1"/>
        <end position="10"/>
    </location>
</feature>
<name>A0A9P8WBY0_9HYPO</name>
<dbReference type="AlphaFoldDB" id="A0A9P8WBY0"/>
<dbReference type="GO" id="GO:0032259">
    <property type="term" value="P:methylation"/>
    <property type="evidence" value="ECO:0007669"/>
    <property type="project" value="UniProtKB-KW"/>
</dbReference>
<dbReference type="PANTHER" id="PTHR43591">
    <property type="entry name" value="METHYLTRANSFERASE"/>
    <property type="match status" value="1"/>
</dbReference>
<dbReference type="OrthoDB" id="2013972at2759"/>
<dbReference type="Gene3D" id="3.40.50.150">
    <property type="entry name" value="Vaccinia Virus protein VP39"/>
    <property type="match status" value="1"/>
</dbReference>
<comment type="similarity">
    <text evidence="1">Belongs to the methyltransferase superfamily. LaeA methyltransferase family.</text>
</comment>
<evidence type="ECO:0000256" key="1">
    <source>
        <dbReference type="ARBA" id="ARBA00038158"/>
    </source>
</evidence>
<accession>A0A9P8WBY0</accession>
<dbReference type="Proteomes" id="UP000777438">
    <property type="component" value="Unassembled WGS sequence"/>
</dbReference>
<comment type="caution">
    <text evidence="3">The sequence shown here is derived from an EMBL/GenBank/DDBJ whole genome shotgun (WGS) entry which is preliminary data.</text>
</comment>
<dbReference type="CDD" id="cd02440">
    <property type="entry name" value="AdoMet_MTases"/>
    <property type="match status" value="1"/>
</dbReference>
<evidence type="ECO:0000313" key="4">
    <source>
        <dbReference type="Proteomes" id="UP000777438"/>
    </source>
</evidence>
<feature type="region of interest" description="Disordered" evidence="2">
    <location>
        <begin position="1"/>
        <end position="22"/>
    </location>
</feature>
<keyword evidence="4" id="KW-1185">Reference proteome</keyword>
<protein>
    <submittedName>
        <fullName evidence="3">S-adenosyl-L-methionine-dependent methyltransferase</fullName>
    </submittedName>
</protein>
<gene>
    <name evidence="3" type="ORF">B0T10DRAFT_557546</name>
</gene>
<dbReference type="Pfam" id="PF13489">
    <property type="entry name" value="Methyltransf_23"/>
    <property type="match status" value="1"/>
</dbReference>
<dbReference type="SUPFAM" id="SSF53335">
    <property type="entry name" value="S-adenosyl-L-methionine-dependent methyltransferases"/>
    <property type="match status" value="1"/>
</dbReference>
<keyword evidence="3" id="KW-0808">Transferase</keyword>
<dbReference type="EMBL" id="JAGPYM010000004">
    <property type="protein sequence ID" value="KAH6895321.1"/>
    <property type="molecule type" value="Genomic_DNA"/>
</dbReference>